<dbReference type="InterPro" id="IPR013538">
    <property type="entry name" value="ASHA1/2-like_C"/>
</dbReference>
<proteinExistence type="inferred from homology"/>
<evidence type="ECO:0000256" key="1">
    <source>
        <dbReference type="ARBA" id="ARBA00006817"/>
    </source>
</evidence>
<feature type="domain" description="Activator of Hsp90 ATPase homologue 1/2-like C-terminal" evidence="2">
    <location>
        <begin position="21"/>
        <end position="138"/>
    </location>
</feature>
<accession>A0ABU4K777</accession>
<gene>
    <name evidence="3" type="ORF">R2363_15685</name>
</gene>
<keyword evidence="4" id="KW-1185">Reference proteome</keyword>
<dbReference type="SUPFAM" id="SSF55961">
    <property type="entry name" value="Bet v1-like"/>
    <property type="match status" value="1"/>
</dbReference>
<name>A0ABU4K777_9ACTN</name>
<dbReference type="Proteomes" id="UP001278571">
    <property type="component" value="Unassembled WGS sequence"/>
</dbReference>
<sequence length="142" mass="15597">MTQHETPDTPGILTCERSLPHPPAAVWKALTDPALHARWWAAGDIKPVVGHRFTLDMGTFGSQPCEVTAVEDERLLAYRFAEGTLDTTITWTLHPQGEGTLLVLTHAGFDLDSPMGRQAYEGMGKGWPHVLHRLDATLTDTA</sequence>
<dbReference type="Pfam" id="PF08327">
    <property type="entry name" value="AHSA1"/>
    <property type="match status" value="1"/>
</dbReference>
<reference evidence="3 4" key="1">
    <citation type="submission" date="2023-10" db="EMBL/GenBank/DDBJ databases">
        <authorList>
            <person name="Wang X.X."/>
        </authorList>
    </citation>
    <scope>NUCLEOTIDE SEQUENCE [LARGE SCALE GENOMIC DNA]</scope>
    <source>
        <strain evidence="3 4">NBRC 12816</strain>
    </source>
</reference>
<dbReference type="Gene3D" id="3.30.530.20">
    <property type="match status" value="1"/>
</dbReference>
<comment type="similarity">
    <text evidence="1">Belongs to the AHA1 family.</text>
</comment>
<dbReference type="CDD" id="cd07814">
    <property type="entry name" value="SRPBCC_CalC_Aha1-like"/>
    <property type="match status" value="1"/>
</dbReference>
<protein>
    <submittedName>
        <fullName evidence="3">SRPBCC domain-containing protein</fullName>
    </submittedName>
</protein>
<dbReference type="InterPro" id="IPR023393">
    <property type="entry name" value="START-like_dom_sf"/>
</dbReference>
<evidence type="ECO:0000259" key="2">
    <source>
        <dbReference type="Pfam" id="PF08327"/>
    </source>
</evidence>
<evidence type="ECO:0000313" key="4">
    <source>
        <dbReference type="Proteomes" id="UP001278571"/>
    </source>
</evidence>
<comment type="caution">
    <text evidence="3">The sequence shown here is derived from an EMBL/GenBank/DDBJ whole genome shotgun (WGS) entry which is preliminary data.</text>
</comment>
<evidence type="ECO:0000313" key="3">
    <source>
        <dbReference type="EMBL" id="MDX2293609.1"/>
    </source>
</evidence>
<organism evidence="3 4">
    <name type="scientific">Streptomyces roseolus</name>
    <dbReference type="NCBI Taxonomy" id="67358"/>
    <lineage>
        <taxon>Bacteria</taxon>
        <taxon>Bacillati</taxon>
        <taxon>Actinomycetota</taxon>
        <taxon>Actinomycetes</taxon>
        <taxon>Kitasatosporales</taxon>
        <taxon>Streptomycetaceae</taxon>
        <taxon>Streptomyces</taxon>
    </lineage>
</organism>
<dbReference type="RefSeq" id="WP_319009996.1">
    <property type="nucleotide sequence ID" value="NZ_JAWJZF010000365.1"/>
</dbReference>
<dbReference type="EMBL" id="JAWJZF010000365">
    <property type="protein sequence ID" value="MDX2293609.1"/>
    <property type="molecule type" value="Genomic_DNA"/>
</dbReference>